<dbReference type="Proteomes" id="UP000054877">
    <property type="component" value="Unassembled WGS sequence"/>
</dbReference>
<gene>
    <name evidence="1" type="ORF">Lspi_1851</name>
</gene>
<evidence type="ECO:0000313" key="1">
    <source>
        <dbReference type="EMBL" id="KTD62001.1"/>
    </source>
</evidence>
<dbReference type="EMBL" id="LNYX01000030">
    <property type="protein sequence ID" value="KTD62001.1"/>
    <property type="molecule type" value="Genomic_DNA"/>
</dbReference>
<dbReference type="PATRIC" id="fig|452.5.peg.2034"/>
<dbReference type="STRING" id="452.Lspi_1851"/>
<dbReference type="RefSeq" id="WP_058483773.1">
    <property type="nucleotide sequence ID" value="NZ_CAAAII010000008.1"/>
</dbReference>
<reference evidence="1 2" key="1">
    <citation type="submission" date="2015-11" db="EMBL/GenBank/DDBJ databases">
        <title>Genomic analysis of 38 Legionella species identifies large and diverse effector repertoires.</title>
        <authorList>
            <person name="Burstein D."/>
            <person name="Amaro F."/>
            <person name="Zusman T."/>
            <person name="Lifshitz Z."/>
            <person name="Cohen O."/>
            <person name="Gilbert J.A."/>
            <person name="Pupko T."/>
            <person name="Shuman H.A."/>
            <person name="Segal G."/>
        </authorList>
    </citation>
    <scope>NUCLEOTIDE SEQUENCE [LARGE SCALE GENOMIC DNA]</scope>
    <source>
        <strain evidence="1 2">Mt.St.Helens-9</strain>
    </source>
</reference>
<proteinExistence type="predicted"/>
<name>A0A0W0YYN1_LEGSP</name>
<dbReference type="OrthoDB" id="8641800at2"/>
<dbReference type="AlphaFoldDB" id="A0A0W0YYN1"/>
<protein>
    <recommendedName>
        <fullName evidence="3">Glycosyl transferases group 1</fullName>
    </recommendedName>
</protein>
<evidence type="ECO:0000313" key="2">
    <source>
        <dbReference type="Proteomes" id="UP000054877"/>
    </source>
</evidence>
<organism evidence="1 2">
    <name type="scientific">Legionella spiritensis</name>
    <dbReference type="NCBI Taxonomy" id="452"/>
    <lineage>
        <taxon>Bacteria</taxon>
        <taxon>Pseudomonadati</taxon>
        <taxon>Pseudomonadota</taxon>
        <taxon>Gammaproteobacteria</taxon>
        <taxon>Legionellales</taxon>
        <taxon>Legionellaceae</taxon>
        <taxon>Legionella</taxon>
    </lineage>
</organism>
<evidence type="ECO:0008006" key="3">
    <source>
        <dbReference type="Google" id="ProtNLM"/>
    </source>
</evidence>
<comment type="caution">
    <text evidence="1">The sequence shown here is derived from an EMBL/GenBank/DDBJ whole genome shotgun (WGS) entry which is preliminary data.</text>
</comment>
<sequence length="435" mass="50984">MTLNILLLCNKPNVGNDANTIIDHIEAFEQYSGHKIWLLSNMGDISVKLDLNKFDAIIIHYSLCILNNNYLSLKAKTRLREYKGLKIIFVQDEYRQINHMIEQLQYLDVDVLFTCFPNEEMDRIYSPKALPKVAKYNNLTGYIPERLLTFSEQPAIKDRPIHVGYRGRCLSFWYGELGYEKWSIAEHWKQHTQGRGIRSDVSYHERDRIYGKKWIEFLSSCKATLGVESGASVMDFTGDLEKMIDHYQLTHPKATFHEVQDLYLKDYEGKYKLNQISPRCFEAIALKTALVLYEGEYSGVLKADRHYISLKKDFSNIEDVLARLQDDDYLQDMVDRAYKEIAESPQHTYKTFIEYVDGMITREFQLRAKMQVRNAYTAERFVKDCNYFSLKGKLFKAALNTYQKLPPSLRLLTKAVLRPDFTARAIKRRIYKLIK</sequence>
<keyword evidence="2" id="KW-1185">Reference proteome</keyword>
<accession>A0A0W0YYN1</accession>